<evidence type="ECO:0000313" key="1">
    <source>
        <dbReference type="EMBL" id="CAI0409807.1"/>
    </source>
</evidence>
<dbReference type="Proteomes" id="UP001154282">
    <property type="component" value="Unassembled WGS sequence"/>
</dbReference>
<dbReference type="AlphaFoldDB" id="A0AAV0JIP0"/>
<comment type="caution">
    <text evidence="1">The sequence shown here is derived from an EMBL/GenBank/DDBJ whole genome shotgun (WGS) entry which is preliminary data.</text>
</comment>
<proteinExistence type="predicted"/>
<dbReference type="EMBL" id="CAMGYJ010000005">
    <property type="protein sequence ID" value="CAI0409807.1"/>
    <property type="molecule type" value="Genomic_DNA"/>
</dbReference>
<sequence length="17" mass="2315">MRQHMWQFMVKTYWTKL</sequence>
<keyword evidence="2" id="KW-1185">Reference proteome</keyword>
<accession>A0AAV0JIP0</accession>
<reference evidence="1" key="1">
    <citation type="submission" date="2022-08" db="EMBL/GenBank/DDBJ databases">
        <authorList>
            <person name="Gutierrez-Valencia J."/>
        </authorList>
    </citation>
    <scope>NUCLEOTIDE SEQUENCE</scope>
</reference>
<protein>
    <submittedName>
        <fullName evidence="1">Uncharacterized protein</fullName>
    </submittedName>
</protein>
<evidence type="ECO:0000313" key="2">
    <source>
        <dbReference type="Proteomes" id="UP001154282"/>
    </source>
</evidence>
<gene>
    <name evidence="1" type="ORF">LITE_LOCUS14514</name>
</gene>
<organism evidence="1 2">
    <name type="scientific">Linum tenue</name>
    <dbReference type="NCBI Taxonomy" id="586396"/>
    <lineage>
        <taxon>Eukaryota</taxon>
        <taxon>Viridiplantae</taxon>
        <taxon>Streptophyta</taxon>
        <taxon>Embryophyta</taxon>
        <taxon>Tracheophyta</taxon>
        <taxon>Spermatophyta</taxon>
        <taxon>Magnoliopsida</taxon>
        <taxon>eudicotyledons</taxon>
        <taxon>Gunneridae</taxon>
        <taxon>Pentapetalae</taxon>
        <taxon>rosids</taxon>
        <taxon>fabids</taxon>
        <taxon>Malpighiales</taxon>
        <taxon>Linaceae</taxon>
        <taxon>Linum</taxon>
    </lineage>
</organism>
<name>A0AAV0JIP0_9ROSI</name>